<evidence type="ECO:0000256" key="1">
    <source>
        <dbReference type="PROSITE-ProRule" id="PRU00047"/>
    </source>
</evidence>
<feature type="region of interest" description="Disordered" evidence="2">
    <location>
        <begin position="79"/>
        <end position="120"/>
    </location>
</feature>
<keyword evidence="1" id="KW-0863">Zinc-finger</keyword>
<name>A0A6A3H6C8_9STRA</name>
<feature type="region of interest" description="Disordered" evidence="2">
    <location>
        <begin position="236"/>
        <end position="265"/>
    </location>
</feature>
<organism evidence="4 5">
    <name type="scientific">Phytophthora fragariae</name>
    <dbReference type="NCBI Taxonomy" id="53985"/>
    <lineage>
        <taxon>Eukaryota</taxon>
        <taxon>Sar</taxon>
        <taxon>Stramenopiles</taxon>
        <taxon>Oomycota</taxon>
        <taxon>Peronosporomycetes</taxon>
        <taxon>Peronosporales</taxon>
        <taxon>Peronosporaceae</taxon>
        <taxon>Phytophthora</taxon>
    </lineage>
</organism>
<keyword evidence="1" id="KW-0862">Zinc</keyword>
<evidence type="ECO:0000256" key="2">
    <source>
        <dbReference type="SAM" id="MobiDB-lite"/>
    </source>
</evidence>
<keyword evidence="1" id="KW-0479">Metal-binding</keyword>
<evidence type="ECO:0000259" key="3">
    <source>
        <dbReference type="PROSITE" id="PS50158"/>
    </source>
</evidence>
<comment type="caution">
    <text evidence="4">The sequence shown here is derived from an EMBL/GenBank/DDBJ whole genome shotgun (WGS) entry which is preliminary data.</text>
</comment>
<reference evidence="4 5" key="1">
    <citation type="submission" date="2018-09" db="EMBL/GenBank/DDBJ databases">
        <title>Genomic investigation of the strawberry pathogen Phytophthora fragariae indicates pathogenicity is determined by transcriptional variation in three key races.</title>
        <authorList>
            <person name="Adams T.M."/>
            <person name="Armitage A.D."/>
            <person name="Sobczyk M.K."/>
            <person name="Bates H.J."/>
            <person name="Dunwell J.M."/>
            <person name="Nellist C.F."/>
            <person name="Harrison R.J."/>
        </authorList>
    </citation>
    <scope>NUCLEOTIDE SEQUENCE [LARGE SCALE GENOMIC DNA]</scope>
    <source>
        <strain evidence="4 5">SCRP245</strain>
    </source>
</reference>
<accession>A0A6A3H6C8</accession>
<proteinExistence type="predicted"/>
<dbReference type="Gene3D" id="4.10.60.10">
    <property type="entry name" value="Zinc finger, CCHC-type"/>
    <property type="match status" value="1"/>
</dbReference>
<feature type="region of interest" description="Disordered" evidence="2">
    <location>
        <begin position="12"/>
        <end position="48"/>
    </location>
</feature>
<dbReference type="SUPFAM" id="SSF57756">
    <property type="entry name" value="Retrovirus zinc finger-like domains"/>
    <property type="match status" value="1"/>
</dbReference>
<evidence type="ECO:0000313" key="5">
    <source>
        <dbReference type="Proteomes" id="UP000460718"/>
    </source>
</evidence>
<dbReference type="InterPro" id="IPR001878">
    <property type="entry name" value="Znf_CCHC"/>
</dbReference>
<dbReference type="InterPro" id="IPR036875">
    <property type="entry name" value="Znf_CCHC_sf"/>
</dbReference>
<dbReference type="AlphaFoldDB" id="A0A6A3H6C8"/>
<dbReference type="GO" id="GO:0003676">
    <property type="term" value="F:nucleic acid binding"/>
    <property type="evidence" value="ECO:0007669"/>
    <property type="project" value="InterPro"/>
</dbReference>
<feature type="domain" description="CCHC-type" evidence="3">
    <location>
        <begin position="61"/>
        <end position="76"/>
    </location>
</feature>
<dbReference type="PROSITE" id="PS50158">
    <property type="entry name" value="ZF_CCHC"/>
    <property type="match status" value="1"/>
</dbReference>
<evidence type="ECO:0000313" key="4">
    <source>
        <dbReference type="EMBL" id="KAE8964605.1"/>
    </source>
</evidence>
<dbReference type="EMBL" id="QXFW01004720">
    <property type="protein sequence ID" value="KAE8964605.1"/>
    <property type="molecule type" value="Genomic_DNA"/>
</dbReference>
<dbReference type="SMART" id="SM00343">
    <property type="entry name" value="ZnF_C2HC"/>
    <property type="match status" value="1"/>
</dbReference>
<gene>
    <name evidence="4" type="ORF">PF011_g28600</name>
</gene>
<sequence>MEEAIQIALQEEYSHKQARTPATVWQSNPTSGGTPTGSSGNGATNGPVPMDLGMAEQSDIRCYGCGKLGHMKRACPAGGLKKKFSSKPFGSRGRWQKPRPRNQGNAGHHSWGAREGRQGASASNEFLGVVETDDDFGRAGQGLRVEVPDSIYQVGNLGPHAGNKVPQAARAAGEGAVGAGVGNPVPREVTQTITDEEGTAGASDVGNTVPQEVTQIITDAGVAGGAPGVGNQVPHGEVGNIVPPRKAGNQVPPKNKAGNIVPLKNKAGNVVPHGIKKISGAAKVVPRDEDTRMSRRKPGLVAWPTTPVASDSEPPTKAPAAEGCYHIFDGVIGRRVKAGAVELTALPEVSELLNLEELAMEDFLAELKAGEIAELVLLRPESTSTELNSSSVMDKEVLEEFQMDKEVLEEFQRQRASRTGSEILKKNRDPVYPLVKEFEDVVSK</sequence>
<feature type="compositionally biased region" description="Low complexity" evidence="2">
    <location>
        <begin position="27"/>
        <end position="47"/>
    </location>
</feature>
<protein>
    <recommendedName>
        <fullName evidence="3">CCHC-type domain-containing protein</fullName>
    </recommendedName>
</protein>
<dbReference type="GO" id="GO:0008270">
    <property type="term" value="F:zinc ion binding"/>
    <property type="evidence" value="ECO:0007669"/>
    <property type="project" value="UniProtKB-KW"/>
</dbReference>
<feature type="non-terminal residue" evidence="4">
    <location>
        <position position="444"/>
    </location>
</feature>
<dbReference type="Proteomes" id="UP000460718">
    <property type="component" value="Unassembled WGS sequence"/>
</dbReference>